<evidence type="ECO:0000256" key="4">
    <source>
        <dbReference type="ARBA" id="ARBA00022748"/>
    </source>
</evidence>
<dbReference type="SMART" id="SM00382">
    <property type="entry name" value="AAA"/>
    <property type="match status" value="1"/>
</dbReference>
<dbReference type="RefSeq" id="WP_002718100.1">
    <property type="nucleotide sequence ID" value="NZ_UFSI01000001.1"/>
</dbReference>
<dbReference type="NCBIfam" id="TIGR01189">
    <property type="entry name" value="ccmA"/>
    <property type="match status" value="1"/>
</dbReference>
<dbReference type="PANTHER" id="PTHR43499:SF1">
    <property type="entry name" value="ABC TRANSPORTER I FAMILY MEMBER 1"/>
    <property type="match status" value="1"/>
</dbReference>
<dbReference type="GO" id="GO:0005524">
    <property type="term" value="F:ATP binding"/>
    <property type="evidence" value="ECO:0007669"/>
    <property type="project" value="UniProtKB-KW"/>
</dbReference>
<keyword evidence="4" id="KW-0201">Cytochrome c-type biogenesis</keyword>
<dbReference type="EC" id="3.6.3.41" evidence="10"/>
<keyword evidence="7" id="KW-0472">Membrane</keyword>
<dbReference type="InterPro" id="IPR027417">
    <property type="entry name" value="P-loop_NTPase"/>
</dbReference>
<evidence type="ECO:0000313" key="11">
    <source>
        <dbReference type="Proteomes" id="UP000254343"/>
    </source>
</evidence>
<dbReference type="Gene3D" id="3.40.50.300">
    <property type="entry name" value="P-loop containing nucleotide triphosphate hydrolases"/>
    <property type="match status" value="1"/>
</dbReference>
<dbReference type="GO" id="GO:0016887">
    <property type="term" value="F:ATP hydrolysis activity"/>
    <property type="evidence" value="ECO:0007669"/>
    <property type="project" value="InterPro"/>
</dbReference>
<evidence type="ECO:0000256" key="3">
    <source>
        <dbReference type="ARBA" id="ARBA00022741"/>
    </source>
</evidence>
<dbReference type="GO" id="GO:0017004">
    <property type="term" value="P:cytochrome complex assembly"/>
    <property type="evidence" value="ECO:0007669"/>
    <property type="project" value="UniProtKB-KW"/>
</dbReference>
<dbReference type="PROSITE" id="PS00211">
    <property type="entry name" value="ABC_TRANSPORTER_1"/>
    <property type="match status" value="1"/>
</dbReference>
<keyword evidence="2" id="KW-0813">Transport</keyword>
<keyword evidence="10" id="KW-0378">Hydrolase</keyword>
<evidence type="ECO:0000256" key="6">
    <source>
        <dbReference type="ARBA" id="ARBA00022967"/>
    </source>
</evidence>
<comment type="function">
    <text evidence="8">Involved in beta-(1--&gt;2)glucan export. Transmembrane domains (TMD) form a pore in the inner membrane and the ATP-binding domain (NBD) is responsible for energy generation.</text>
</comment>
<dbReference type="GO" id="GO:0022857">
    <property type="term" value="F:transmembrane transporter activity"/>
    <property type="evidence" value="ECO:0007669"/>
    <property type="project" value="InterPro"/>
</dbReference>
<comment type="similarity">
    <text evidence="1">Belongs to the ABC transporter superfamily.</text>
</comment>
<dbReference type="PANTHER" id="PTHR43499">
    <property type="entry name" value="ABC TRANSPORTER I FAMILY MEMBER 1"/>
    <property type="match status" value="1"/>
</dbReference>
<dbReference type="PROSITE" id="PS50893">
    <property type="entry name" value="ABC_TRANSPORTER_2"/>
    <property type="match status" value="1"/>
</dbReference>
<dbReference type="SUPFAM" id="SSF52540">
    <property type="entry name" value="P-loop containing nucleoside triphosphate hydrolases"/>
    <property type="match status" value="1"/>
</dbReference>
<dbReference type="InterPro" id="IPR003593">
    <property type="entry name" value="AAA+_ATPase"/>
</dbReference>
<feature type="domain" description="ABC transporter" evidence="9">
    <location>
        <begin position="9"/>
        <end position="208"/>
    </location>
</feature>
<dbReference type="OrthoDB" id="9800654at2"/>
<name>A0A380W374_AFIFE</name>
<evidence type="ECO:0000256" key="2">
    <source>
        <dbReference type="ARBA" id="ARBA00022448"/>
    </source>
</evidence>
<organism evidence="10 11">
    <name type="scientific">Afipia felis</name>
    <name type="common">Cat scratch disease bacillus</name>
    <dbReference type="NCBI Taxonomy" id="1035"/>
    <lineage>
        <taxon>Bacteria</taxon>
        <taxon>Pseudomonadati</taxon>
        <taxon>Pseudomonadota</taxon>
        <taxon>Alphaproteobacteria</taxon>
        <taxon>Hyphomicrobiales</taxon>
        <taxon>Nitrobacteraceae</taxon>
        <taxon>Afipia</taxon>
    </lineage>
</organism>
<keyword evidence="5 10" id="KW-0067">ATP-binding</keyword>
<dbReference type="InterPro" id="IPR017871">
    <property type="entry name" value="ABC_transporter-like_CS"/>
</dbReference>
<evidence type="ECO:0000313" key="10">
    <source>
        <dbReference type="EMBL" id="SUU83320.1"/>
    </source>
</evidence>
<evidence type="ECO:0000256" key="1">
    <source>
        <dbReference type="ARBA" id="ARBA00005417"/>
    </source>
</evidence>
<dbReference type="EMBL" id="UIGB01000001">
    <property type="protein sequence ID" value="SUU83320.1"/>
    <property type="molecule type" value="Genomic_DNA"/>
</dbReference>
<sequence>MDIKQSCRLLIEDLSVARGERVVLGDVSLRLAAGEIAEVTGSNGVGKSTLLRAIAGFLPLASGRMCWEEETGAKDPAPLAERLHYVGHLDGLKSALTARENLQLGLTILGGSRLTPSEALDRIDLAHVLDLPVGYLSAGQRRRVALARLLVAYRPLWLLDEPLTALDRHARALLKTIVADHLGSGGLMVVATHEPLGLPGTLEIRLEAK</sequence>
<protein>
    <submittedName>
        <fullName evidence="10">Cytochrome c biogenesis ATP-binding export protein CcmA</fullName>
        <ecNumber evidence="10">3.6.3.41</ecNumber>
    </submittedName>
</protein>
<keyword evidence="6" id="KW-1278">Translocase</keyword>
<reference evidence="10 11" key="1">
    <citation type="submission" date="2018-06" db="EMBL/GenBank/DDBJ databases">
        <authorList>
            <consortium name="Pathogen Informatics"/>
            <person name="Doyle S."/>
        </authorList>
    </citation>
    <scope>NUCLEOTIDE SEQUENCE [LARGE SCALE GENOMIC DNA]</scope>
    <source>
        <strain evidence="10 11">NCTC12722</strain>
    </source>
</reference>
<dbReference type="InterPro" id="IPR005895">
    <property type="entry name" value="ABC_transptr_haem_export_CcmA"/>
</dbReference>
<evidence type="ECO:0000256" key="7">
    <source>
        <dbReference type="ARBA" id="ARBA00023136"/>
    </source>
</evidence>
<dbReference type="Pfam" id="PF00005">
    <property type="entry name" value="ABC_tran"/>
    <property type="match status" value="1"/>
</dbReference>
<dbReference type="InterPro" id="IPR003439">
    <property type="entry name" value="ABC_transporter-like_ATP-bd"/>
</dbReference>
<gene>
    <name evidence="10" type="primary">ccmA_1</name>
    <name evidence="10" type="ORF">NCTC12722_00483</name>
</gene>
<dbReference type="AlphaFoldDB" id="A0A380W374"/>
<evidence type="ECO:0000256" key="8">
    <source>
        <dbReference type="ARBA" id="ARBA00024722"/>
    </source>
</evidence>
<accession>A0A380W374</accession>
<evidence type="ECO:0000256" key="5">
    <source>
        <dbReference type="ARBA" id="ARBA00022840"/>
    </source>
</evidence>
<keyword evidence="3" id="KW-0547">Nucleotide-binding</keyword>
<evidence type="ECO:0000259" key="9">
    <source>
        <dbReference type="PROSITE" id="PS50893"/>
    </source>
</evidence>
<dbReference type="Proteomes" id="UP000254343">
    <property type="component" value="Unassembled WGS sequence"/>
</dbReference>
<proteinExistence type="inferred from homology"/>